<dbReference type="Gene3D" id="3.40.366.10">
    <property type="entry name" value="Malonyl-Coenzyme A Acyl Carrier Protein, domain 2"/>
    <property type="match status" value="1"/>
</dbReference>
<feature type="domain" description="PKS/mFAS DH" evidence="7">
    <location>
        <begin position="1573"/>
        <end position="1851"/>
    </location>
</feature>
<dbReference type="GO" id="GO:0006633">
    <property type="term" value="P:fatty acid biosynthetic process"/>
    <property type="evidence" value="ECO:0007669"/>
    <property type="project" value="TreeGrafter"/>
</dbReference>
<dbReference type="InterPro" id="IPR014030">
    <property type="entry name" value="Ketoacyl_synth_N"/>
</dbReference>
<dbReference type="InterPro" id="IPR042104">
    <property type="entry name" value="PKS_dehydratase_sf"/>
</dbReference>
<dbReference type="GO" id="GO:0044550">
    <property type="term" value="P:secondary metabolite biosynthetic process"/>
    <property type="evidence" value="ECO:0007669"/>
    <property type="project" value="UniProtKB-ARBA"/>
</dbReference>
<dbReference type="Pfam" id="PF22621">
    <property type="entry name" value="CurL-like_PKS_C"/>
    <property type="match status" value="1"/>
</dbReference>
<dbReference type="PROSITE" id="PS50075">
    <property type="entry name" value="CARRIER"/>
    <property type="match status" value="2"/>
</dbReference>
<keyword evidence="3" id="KW-0808">Transferase</keyword>
<evidence type="ECO:0000259" key="6">
    <source>
        <dbReference type="PROSITE" id="PS52004"/>
    </source>
</evidence>
<dbReference type="SUPFAM" id="SSF52151">
    <property type="entry name" value="FabD/lysophospholipase-like"/>
    <property type="match status" value="1"/>
</dbReference>
<evidence type="ECO:0000313" key="9">
    <source>
        <dbReference type="Proteomes" id="UP000294933"/>
    </source>
</evidence>
<evidence type="ECO:0000313" key="8">
    <source>
        <dbReference type="EMBL" id="TDL21930.1"/>
    </source>
</evidence>
<dbReference type="STRING" id="50990.A0A4Y7Q531"/>
<feature type="domain" description="Ketosynthase family 3 (KS3)" evidence="6">
    <location>
        <begin position="671"/>
        <end position="1104"/>
    </location>
</feature>
<dbReference type="Gene3D" id="1.10.1200.10">
    <property type="entry name" value="ACP-like"/>
    <property type="match status" value="2"/>
</dbReference>
<sequence length="2433" mass="266626">MVTTDDGQTLLDEFVRLATSAQTSDLHALECDKDFMTYSQLYRVVQATADEFRIKWGPRPTVAVCSENHPQFLTIILSVWMLGGVVAPMDYHAPDVLLRGMLEIIKPSRLVVPSTHSTAIDIAKELGVEVFAFKPEESTIPHLLQRFQLLDPSPPSPATYAKATDDAIFMFTSSAFSVSSLKCVQLTHRSLYANCRSQLHFLRSNFLDNNDRLRVLGWSPWSHIIGVSLDIGTCCFMTGGCYVFGIVPSTYNTGETNGDIANALLETAIRAEVTSFTSVPWIVRRFMERQRSESAMGDSDKGAVTSALRNFKVIMAGGAKTDRDVIEWAENIQINLAVSIGMTEFGGGLFHTRANLNNISGYPLSSLLITDAVLTLCDDLGNESSEVEGELWVRSRNISRGYRHLESDSFVVEQDGFTTFKTGDLWKRTDDCMFWLGRREEFIHLLSGEMMDPRIPESELNQFPNILRSCLVGNNFVNGPSEYICAIIEVGQSSIAQEDIVRALASVNRSLVPPLRIPLSRVLLLEPGETIPMTRKGVIWRKVLQNHFGERLKSLARGAPPTAHHSHRSPKDIEAIVVGVVADALGVSTTLLEHHSEFSFAEFGMDSQMAVQIVSQLNERLSLSLPPNTCHDHINITQLLQLALTKLSFILPGISESPAADRAPPEMHDSADDVVIIGQAFRLPGGVDSVDLFWKALLERRTDVLGPIPADRWDHDSFYNSKTPARVINFDKAGMINVTSYDNSFFNIAAAEALFISPSSRLALETAIEALEDANIPLSAVKGTDAGVFVAISPEDGYSQRLWVERGFQGYSRYYGSGVAASTVSGRLSYFLDLHGPSVSLDTACSGGLVALDSAVHHIKNGDGELAIVSSVNVHLWYFHSFLSANNMSSPHGRCATFTSEADGYAPSEGAISLILKKRSSAIRDNDNILGVIKSTAVRHNGRTQGLVAPNAKAQSRLHTKLLSGANISPSDIDFIEAHGTGTILGDLLEMQAINAVFSGSHSKERPLAVGASKTVFGHAEASAGLLGVMKSLLQLDKGVVTGLAHLSADNVNPHIDTTACPLVIPESMWSIKRRSDSEVIVPRRALNIALGFSGTISGVVLEEYNLQDSGVRSQVGDKHPAETRYFLFTVSAKTPTALKEYLRKYITFCAKIGEDELANLCYTSCIGREHYRYRFACVVHSIPELVSCLEGEIKADITPPIGKPRTVLAFPGQGSQYQGMARSMSQNNAEFDGNLRDSVKQANEILGIDVLPFLVDEAREESANEIHQTHLAQVAIFIFQYTMCMWLNGLGVPFDGVLPHSVGEIAAAVASGAMTFRLGLEFVAMRSQLMRPTRCQSVSMAGIKSSSEIISSTMNTLNVSHNVCIAGYNGPSRHVISGDKVDVERVMEHLSAMNVRCTKLLVNQAFHSRFVEFALPSMKDWLEKRGHELRGSSASYYSSVTGDRLPQSKTLDADYWVHQARKPILFSSASKSAVDDGTSLFIDVGPQPALSVLLREMESSNVFAVTSLTSTKGKNADRKLLSALADIFQHGVTPDFQRFFSGRTDRCRKIRIPTYPWQRQRHYPSTLVSFNMPASHTKSQSTNPPILSSRCLTIESQLVDILKDHSTDAGVILPAAALVHFISSGVQGGATGDVDICDIRIHMPVILSGTEQKSLEMTVSNSKAFSVMYRQGSSSMGGPICSGTIRRSQRPEGIPPPVPCTDSYTVSLKQDIYSILNAGRVQFGPSFQNLVELRQCDHYAVGRIEVTRTGDIIHDTIRQLDACFHMFGGISRVLPPGQSQGSYLPSSISGFVLLSTAFPQIIMCRYDLPLTTQHGFRTMSTSFRVTSLGGELLASCQRYTVAWIPSDVPFLPTPTQKYPTQLMRTIWKPINPPKRDQACPLRVVYIGVDLSHSESLRNRTKSSGLIASPIFDMETLVNCVLGNDEGISTAIIYDATTLFTGESLFQTVTGSINGVLTFVKALVGSLKTRQNVSAAFITANSIPILPDDVEAGMVRLDGHDSGGTIRLSGSLIQGMIRVVRQECGLDCINGLDLPCLPPDEFSTLVFDEIRQLHRATSSPIAYRYTTQKEIMRLESHWTREDDLAGKDAIRYNGCAVIVGMGDIGTAMAPSLIETGCSSVVFLGRKTRARKEVCYRIINAGFITFDYFTGDVTSIDSLKKALAEIVSSRQFGQIETIINTASVIKDALIKNTTIEAFQDVLHPKVLGSWNLHVVCEELKIDVKRFVVLSSVSVPLGNPGQISYVAANSFMDALAAYRTALYPSNRTVSLQLGPWQSRLIEGMQFDDTPVAPTSHQDGIPLIFRAISGRRAIQTVAAVCPDRMQQNPLYTDDPFYSELLSVERVDLNLEETLSATEIQTKVTDIVKDLLEIPKNEVLGMYITESLSALGLDSIAFTQLRGSLIKRFGVNIPMAFMDEEKSTQDVAKQISSMKGI</sequence>
<gene>
    <name evidence="8" type="ORF">BD410DRAFT_723542</name>
</gene>
<dbReference type="SMART" id="SM00822">
    <property type="entry name" value="PKS_KR"/>
    <property type="match status" value="1"/>
</dbReference>
<evidence type="ECO:0000259" key="7">
    <source>
        <dbReference type="PROSITE" id="PS52019"/>
    </source>
</evidence>
<dbReference type="Pfam" id="PF00550">
    <property type="entry name" value="PP-binding"/>
    <property type="match status" value="2"/>
</dbReference>
<dbReference type="InterPro" id="IPR013968">
    <property type="entry name" value="PKS_KR"/>
</dbReference>
<dbReference type="InterPro" id="IPR020806">
    <property type="entry name" value="PKS_PP-bd"/>
</dbReference>
<dbReference type="GO" id="GO:0031177">
    <property type="term" value="F:phosphopantetheine binding"/>
    <property type="evidence" value="ECO:0007669"/>
    <property type="project" value="InterPro"/>
</dbReference>
<dbReference type="Gene3D" id="3.40.50.12780">
    <property type="entry name" value="N-terminal domain of ligase-like"/>
    <property type="match status" value="1"/>
</dbReference>
<keyword evidence="2" id="KW-0597">Phosphoprotein</keyword>
<dbReference type="Gene3D" id="3.40.47.10">
    <property type="match status" value="1"/>
</dbReference>
<dbReference type="InterPro" id="IPR014031">
    <property type="entry name" value="Ketoacyl_synth_C"/>
</dbReference>
<feature type="domain" description="Carrier" evidence="5">
    <location>
        <begin position="571"/>
        <end position="647"/>
    </location>
</feature>
<feature type="active site" description="Proton donor; for dehydratase activity" evidence="4">
    <location>
        <position position="1762"/>
    </location>
</feature>
<dbReference type="InterPro" id="IPR042099">
    <property type="entry name" value="ANL_N_sf"/>
</dbReference>
<dbReference type="InterPro" id="IPR036291">
    <property type="entry name" value="NAD(P)-bd_dom_sf"/>
</dbReference>
<keyword evidence="9" id="KW-1185">Reference proteome</keyword>
<dbReference type="SUPFAM" id="SSF47336">
    <property type="entry name" value="ACP-like"/>
    <property type="match status" value="2"/>
</dbReference>
<dbReference type="SUPFAM" id="SSF51735">
    <property type="entry name" value="NAD(P)-binding Rossmann-fold domains"/>
    <property type="match status" value="1"/>
</dbReference>
<dbReference type="InterPro" id="IPR020841">
    <property type="entry name" value="PKS_Beta-ketoAc_synthase_dom"/>
</dbReference>
<dbReference type="PROSITE" id="PS52019">
    <property type="entry name" value="PKS_MFAS_DH"/>
    <property type="match status" value="1"/>
</dbReference>
<dbReference type="Gene3D" id="3.10.129.110">
    <property type="entry name" value="Polyketide synthase dehydratase"/>
    <property type="match status" value="1"/>
</dbReference>
<feature type="region of interest" description="C-terminal hotdog fold" evidence="4">
    <location>
        <begin position="1704"/>
        <end position="1851"/>
    </location>
</feature>
<dbReference type="SUPFAM" id="SSF55048">
    <property type="entry name" value="Probable ACP-binding domain of malonyl-CoA ACP transacylase"/>
    <property type="match status" value="1"/>
</dbReference>
<dbReference type="CDD" id="cd00833">
    <property type="entry name" value="PKS"/>
    <property type="match status" value="1"/>
</dbReference>
<dbReference type="InterPro" id="IPR014043">
    <property type="entry name" value="Acyl_transferase_dom"/>
</dbReference>
<dbReference type="VEuPathDB" id="FungiDB:BD410DRAFT_723542"/>
<feature type="domain" description="Carrier" evidence="5">
    <location>
        <begin position="2354"/>
        <end position="2431"/>
    </location>
</feature>
<evidence type="ECO:0000256" key="1">
    <source>
        <dbReference type="ARBA" id="ARBA00022450"/>
    </source>
</evidence>
<evidence type="ECO:0000256" key="2">
    <source>
        <dbReference type="ARBA" id="ARBA00022553"/>
    </source>
</evidence>
<name>A0A4Y7Q531_9AGAM</name>
<dbReference type="OrthoDB" id="5334845at2759"/>
<dbReference type="Pfam" id="PF00109">
    <property type="entry name" value="ketoacyl-synt"/>
    <property type="match status" value="1"/>
</dbReference>
<dbReference type="Pfam" id="PF14765">
    <property type="entry name" value="PS-DH"/>
    <property type="match status" value="1"/>
</dbReference>
<dbReference type="SUPFAM" id="SSF56801">
    <property type="entry name" value="Acetyl-CoA synthetase-like"/>
    <property type="match status" value="1"/>
</dbReference>
<accession>A0A4Y7Q531</accession>
<dbReference type="PROSITE" id="PS52004">
    <property type="entry name" value="KS3_2"/>
    <property type="match status" value="1"/>
</dbReference>
<dbReference type="InterPro" id="IPR016039">
    <property type="entry name" value="Thiolase-like"/>
</dbReference>
<proteinExistence type="predicted"/>
<dbReference type="InterPro" id="IPR057326">
    <property type="entry name" value="KR_dom"/>
</dbReference>
<organism evidence="8 9">
    <name type="scientific">Rickenella mellea</name>
    <dbReference type="NCBI Taxonomy" id="50990"/>
    <lineage>
        <taxon>Eukaryota</taxon>
        <taxon>Fungi</taxon>
        <taxon>Dikarya</taxon>
        <taxon>Basidiomycota</taxon>
        <taxon>Agaricomycotina</taxon>
        <taxon>Agaricomycetes</taxon>
        <taxon>Hymenochaetales</taxon>
        <taxon>Rickenellaceae</taxon>
        <taxon>Rickenella</taxon>
    </lineage>
</organism>
<feature type="active site" description="Proton acceptor; for dehydratase activity" evidence="4">
    <location>
        <position position="1606"/>
    </location>
</feature>
<dbReference type="EMBL" id="ML170177">
    <property type="protein sequence ID" value="TDL21930.1"/>
    <property type="molecule type" value="Genomic_DNA"/>
</dbReference>
<dbReference type="Gene3D" id="3.30.70.3290">
    <property type="match status" value="1"/>
</dbReference>
<dbReference type="Pfam" id="PF00698">
    <property type="entry name" value="Acyl_transf_1"/>
    <property type="match status" value="1"/>
</dbReference>
<evidence type="ECO:0000256" key="3">
    <source>
        <dbReference type="ARBA" id="ARBA00022679"/>
    </source>
</evidence>
<dbReference type="InterPro" id="IPR036736">
    <property type="entry name" value="ACP-like_sf"/>
</dbReference>
<dbReference type="SMART" id="SM00825">
    <property type="entry name" value="PKS_KS"/>
    <property type="match status" value="1"/>
</dbReference>
<dbReference type="SMART" id="SM00827">
    <property type="entry name" value="PKS_AT"/>
    <property type="match status" value="1"/>
</dbReference>
<dbReference type="GO" id="GO:0004312">
    <property type="term" value="F:fatty acid synthase activity"/>
    <property type="evidence" value="ECO:0007669"/>
    <property type="project" value="TreeGrafter"/>
</dbReference>
<dbReference type="PANTHER" id="PTHR43775:SF37">
    <property type="entry name" value="SI:DKEY-61P9.11"/>
    <property type="match status" value="1"/>
</dbReference>
<dbReference type="SUPFAM" id="SSF53901">
    <property type="entry name" value="Thiolase-like"/>
    <property type="match status" value="1"/>
</dbReference>
<dbReference type="Gene3D" id="3.40.50.720">
    <property type="entry name" value="NAD(P)-binding Rossmann-like Domain"/>
    <property type="match status" value="1"/>
</dbReference>
<evidence type="ECO:0000259" key="5">
    <source>
        <dbReference type="PROSITE" id="PS50075"/>
    </source>
</evidence>
<dbReference type="Pfam" id="PF08659">
    <property type="entry name" value="KR"/>
    <property type="match status" value="1"/>
</dbReference>
<protein>
    <submittedName>
        <fullName evidence="8">Ketoacyl-synt-domain-containing protein</fullName>
    </submittedName>
</protein>
<dbReference type="SMART" id="SM01294">
    <property type="entry name" value="PKS_PP_betabranch"/>
    <property type="match status" value="1"/>
</dbReference>
<feature type="region of interest" description="N-terminal hotdog fold" evidence="4">
    <location>
        <begin position="1573"/>
        <end position="1693"/>
    </location>
</feature>
<evidence type="ECO:0000256" key="4">
    <source>
        <dbReference type="PROSITE-ProRule" id="PRU01363"/>
    </source>
</evidence>
<reference evidence="8 9" key="1">
    <citation type="submission" date="2018-06" db="EMBL/GenBank/DDBJ databases">
        <title>A transcriptomic atlas of mushroom development highlights an independent origin of complex multicellularity.</title>
        <authorList>
            <consortium name="DOE Joint Genome Institute"/>
            <person name="Krizsan K."/>
            <person name="Almasi E."/>
            <person name="Merenyi Z."/>
            <person name="Sahu N."/>
            <person name="Viragh M."/>
            <person name="Koszo T."/>
            <person name="Mondo S."/>
            <person name="Kiss B."/>
            <person name="Balint B."/>
            <person name="Kues U."/>
            <person name="Barry K."/>
            <person name="Hegedus J.C."/>
            <person name="Henrissat B."/>
            <person name="Johnson J."/>
            <person name="Lipzen A."/>
            <person name="Ohm R."/>
            <person name="Nagy I."/>
            <person name="Pangilinan J."/>
            <person name="Yan J."/>
            <person name="Xiong Y."/>
            <person name="Grigoriev I.V."/>
            <person name="Hibbett D.S."/>
            <person name="Nagy L.G."/>
        </authorList>
    </citation>
    <scope>NUCLEOTIDE SEQUENCE [LARGE SCALE GENOMIC DNA]</scope>
    <source>
        <strain evidence="8 9">SZMC22713</strain>
    </source>
</reference>
<dbReference type="Pfam" id="PF00501">
    <property type="entry name" value="AMP-binding"/>
    <property type="match status" value="1"/>
</dbReference>
<dbReference type="InterPro" id="IPR016035">
    <property type="entry name" value="Acyl_Trfase/lysoPLipase"/>
</dbReference>
<dbReference type="Proteomes" id="UP000294933">
    <property type="component" value="Unassembled WGS sequence"/>
</dbReference>
<dbReference type="InterPro" id="IPR050091">
    <property type="entry name" value="PKS_NRPS_Biosynth_Enz"/>
</dbReference>
<dbReference type="InterPro" id="IPR006162">
    <property type="entry name" value="Ppantetheine_attach_site"/>
</dbReference>
<dbReference type="InterPro" id="IPR049551">
    <property type="entry name" value="PKS_DH_C"/>
</dbReference>
<dbReference type="InterPro" id="IPR009081">
    <property type="entry name" value="PP-bd_ACP"/>
</dbReference>
<dbReference type="SMART" id="SM00823">
    <property type="entry name" value="PKS_PP"/>
    <property type="match status" value="1"/>
</dbReference>
<dbReference type="InterPro" id="IPR001227">
    <property type="entry name" value="Ac_transferase_dom_sf"/>
</dbReference>
<dbReference type="InterPro" id="IPR000873">
    <property type="entry name" value="AMP-dep_synth/lig_dom"/>
</dbReference>
<dbReference type="Pfam" id="PF02801">
    <property type="entry name" value="Ketoacyl-synt_C"/>
    <property type="match status" value="1"/>
</dbReference>
<dbReference type="InterPro" id="IPR016036">
    <property type="entry name" value="Malonyl_transacylase_ACP-bd"/>
</dbReference>
<dbReference type="PANTHER" id="PTHR43775">
    <property type="entry name" value="FATTY ACID SYNTHASE"/>
    <property type="match status" value="1"/>
</dbReference>
<dbReference type="InterPro" id="IPR049900">
    <property type="entry name" value="PKS_mFAS_DH"/>
</dbReference>
<keyword evidence="1" id="KW-0596">Phosphopantetheine</keyword>
<dbReference type="PROSITE" id="PS00012">
    <property type="entry name" value="PHOSPHOPANTETHEINE"/>
    <property type="match status" value="1"/>
</dbReference>